<feature type="domain" description="Aldehyde oxidase/xanthine dehydrogenase first molybdopterin binding" evidence="1">
    <location>
        <begin position="1"/>
        <end position="55"/>
    </location>
</feature>
<name>X1DG61_9ZZZZ</name>
<dbReference type="Gene3D" id="3.30.365.10">
    <property type="entry name" value="Aldehyde oxidase/xanthine dehydrogenase, molybdopterin binding domain"/>
    <property type="match status" value="3"/>
</dbReference>
<dbReference type="InterPro" id="IPR037165">
    <property type="entry name" value="AldOxase/xan_DH_Mopterin-bd_sf"/>
</dbReference>
<dbReference type="Pfam" id="PF20256">
    <property type="entry name" value="MoCoBD_2"/>
    <property type="match status" value="2"/>
</dbReference>
<dbReference type="EMBL" id="BART01020455">
    <property type="protein sequence ID" value="GAH04004.1"/>
    <property type="molecule type" value="Genomic_DNA"/>
</dbReference>
<dbReference type="InterPro" id="IPR016208">
    <property type="entry name" value="Ald_Oxase/xanthine_DH-like"/>
</dbReference>
<dbReference type="SUPFAM" id="SSF56003">
    <property type="entry name" value="Molybdenum cofactor-binding domain"/>
    <property type="match status" value="1"/>
</dbReference>
<dbReference type="PANTHER" id="PTHR11908:SF157">
    <property type="entry name" value="XANTHINE DEHYDROGENASE SUBUNIT D-RELATED"/>
    <property type="match status" value="1"/>
</dbReference>
<dbReference type="AlphaFoldDB" id="X1DG61"/>
<sequence length="293" mass="31529">PNIKVDSNKVYTNNIPGGAFRGFGGPQGAFAAEMQMNRLAEALEMDPVEIRLRNILQEGSLLSVRTPLPKGVSLSQVIEECARASRWQETEQKDRSSSSKALPHLKRGVGFAAAFKNVGFSFGAPEQCMATVELHGSTEIEKVILHHAGAEVGQGAHTVFVQMVAEAAGVAVDKVELIASDTAHTENSGSVSASRMTFMAGNSIKGAMERALEKWDEEERPAIAAYQYRPPPTTPFDPQTGECEPNFAYGYVAQAVEVEVDTETGRVRILDVISADDVGKAINPQQVEGQIEG</sequence>
<feature type="non-terminal residue" evidence="3">
    <location>
        <position position="1"/>
    </location>
</feature>
<accession>X1DG61</accession>
<dbReference type="InterPro" id="IPR008274">
    <property type="entry name" value="AldOxase/xan_DH_MoCoBD1"/>
</dbReference>
<evidence type="ECO:0000259" key="1">
    <source>
        <dbReference type="Pfam" id="PF02738"/>
    </source>
</evidence>
<gene>
    <name evidence="3" type="ORF">S01H4_38002</name>
</gene>
<dbReference type="GO" id="GO:0016491">
    <property type="term" value="F:oxidoreductase activity"/>
    <property type="evidence" value="ECO:0007669"/>
    <property type="project" value="InterPro"/>
</dbReference>
<evidence type="ECO:0008006" key="4">
    <source>
        <dbReference type="Google" id="ProtNLM"/>
    </source>
</evidence>
<dbReference type="Pfam" id="PF02738">
    <property type="entry name" value="MoCoBD_1"/>
    <property type="match status" value="1"/>
</dbReference>
<dbReference type="PANTHER" id="PTHR11908">
    <property type="entry name" value="XANTHINE DEHYDROGENASE"/>
    <property type="match status" value="1"/>
</dbReference>
<protein>
    <recommendedName>
        <fullName evidence="4">Aldehyde oxidase/xanthine dehydrogenase second molybdopterin binding domain-containing protein</fullName>
    </recommendedName>
</protein>
<feature type="non-terminal residue" evidence="3">
    <location>
        <position position="293"/>
    </location>
</feature>
<evidence type="ECO:0000259" key="2">
    <source>
        <dbReference type="Pfam" id="PF20256"/>
    </source>
</evidence>
<dbReference type="GO" id="GO:0005506">
    <property type="term" value="F:iron ion binding"/>
    <property type="evidence" value="ECO:0007669"/>
    <property type="project" value="InterPro"/>
</dbReference>
<reference evidence="3" key="1">
    <citation type="journal article" date="2014" name="Front. Microbiol.">
        <title>High frequency of phylogenetically diverse reductive dehalogenase-homologous genes in deep subseafloor sedimentary metagenomes.</title>
        <authorList>
            <person name="Kawai M."/>
            <person name="Futagami T."/>
            <person name="Toyoda A."/>
            <person name="Takaki Y."/>
            <person name="Nishi S."/>
            <person name="Hori S."/>
            <person name="Arai W."/>
            <person name="Tsubouchi T."/>
            <person name="Morono Y."/>
            <person name="Uchiyama I."/>
            <person name="Ito T."/>
            <person name="Fujiyama A."/>
            <person name="Inagaki F."/>
            <person name="Takami H."/>
        </authorList>
    </citation>
    <scope>NUCLEOTIDE SEQUENCE</scope>
    <source>
        <strain evidence="3">Expedition CK06-06</strain>
    </source>
</reference>
<organism evidence="3">
    <name type="scientific">marine sediment metagenome</name>
    <dbReference type="NCBI Taxonomy" id="412755"/>
    <lineage>
        <taxon>unclassified sequences</taxon>
        <taxon>metagenomes</taxon>
        <taxon>ecological metagenomes</taxon>
    </lineage>
</organism>
<feature type="domain" description="Aldehyde oxidase/xanthine dehydrogenase second molybdopterin binding" evidence="2">
    <location>
        <begin position="223"/>
        <end position="293"/>
    </location>
</feature>
<dbReference type="InterPro" id="IPR046867">
    <property type="entry name" value="AldOxase/xan_DH_MoCoBD2"/>
</dbReference>
<feature type="domain" description="Aldehyde oxidase/xanthine dehydrogenase second molybdopterin binding" evidence="2">
    <location>
        <begin position="81"/>
        <end position="215"/>
    </location>
</feature>
<evidence type="ECO:0000313" key="3">
    <source>
        <dbReference type="EMBL" id="GAH04004.1"/>
    </source>
</evidence>
<proteinExistence type="predicted"/>
<comment type="caution">
    <text evidence="3">The sequence shown here is derived from an EMBL/GenBank/DDBJ whole genome shotgun (WGS) entry which is preliminary data.</text>
</comment>